<gene>
    <name evidence="5" type="ORF">ACHAXA_004912</name>
</gene>
<feature type="domain" description="C2 tensin-type" evidence="4">
    <location>
        <begin position="301"/>
        <end position="468"/>
    </location>
</feature>
<evidence type="ECO:0000259" key="3">
    <source>
        <dbReference type="PROSITE" id="PS51181"/>
    </source>
</evidence>
<keyword evidence="6" id="KW-1185">Reference proteome</keyword>
<dbReference type="Gene3D" id="2.60.40.1110">
    <property type="match status" value="1"/>
</dbReference>
<dbReference type="InterPro" id="IPR035892">
    <property type="entry name" value="C2_domain_sf"/>
</dbReference>
<dbReference type="Pfam" id="PF10409">
    <property type="entry name" value="PTEN_C2"/>
    <property type="match status" value="1"/>
</dbReference>
<organism evidence="5 6">
    <name type="scientific">Cyclostephanos tholiformis</name>
    <dbReference type="NCBI Taxonomy" id="382380"/>
    <lineage>
        <taxon>Eukaryota</taxon>
        <taxon>Sar</taxon>
        <taxon>Stramenopiles</taxon>
        <taxon>Ochrophyta</taxon>
        <taxon>Bacillariophyta</taxon>
        <taxon>Coscinodiscophyceae</taxon>
        <taxon>Thalassiosirophycidae</taxon>
        <taxon>Stephanodiscales</taxon>
        <taxon>Stephanodiscaceae</taxon>
        <taxon>Cyclostephanos</taxon>
    </lineage>
</organism>
<evidence type="ECO:0000313" key="5">
    <source>
        <dbReference type="EMBL" id="KAL3816760.1"/>
    </source>
</evidence>
<comment type="caution">
    <text evidence="5">The sequence shown here is derived from an EMBL/GenBank/DDBJ whole genome shotgun (WGS) entry which is preliminary data.</text>
</comment>
<evidence type="ECO:0008006" key="7">
    <source>
        <dbReference type="Google" id="ProtNLM"/>
    </source>
</evidence>
<dbReference type="EMBL" id="JALLPB020000134">
    <property type="protein sequence ID" value="KAL3816760.1"/>
    <property type="molecule type" value="Genomic_DNA"/>
</dbReference>
<proteinExistence type="predicted"/>
<dbReference type="PROSITE" id="PS51181">
    <property type="entry name" value="PPASE_TENSIN"/>
    <property type="match status" value="1"/>
</dbReference>
<dbReference type="PANTHER" id="PTHR12305:SF94">
    <property type="entry name" value="PHOSPHATIDYLINOSITOL-3,4,5-TRISPHOSPHATE 3-PHOSPHATASE"/>
    <property type="match status" value="1"/>
</dbReference>
<dbReference type="SUPFAM" id="SSF52799">
    <property type="entry name" value="(Phosphotyrosine protein) phosphatases II"/>
    <property type="match status" value="1"/>
</dbReference>
<dbReference type="InterPro" id="IPR014020">
    <property type="entry name" value="Tensin_C2-dom"/>
</dbReference>
<dbReference type="PROSITE" id="PS00383">
    <property type="entry name" value="TYR_PHOSPHATASE_1"/>
    <property type="match status" value="1"/>
</dbReference>
<accession>A0ABD3RX51</accession>
<protein>
    <recommendedName>
        <fullName evidence="7">Phosphatidylinositol-3,4,5-trisphosphate 3-phosphatase</fullName>
    </recommendedName>
</protein>
<feature type="domain" description="Phosphatase tensin-type" evidence="3">
    <location>
        <begin position="139"/>
        <end position="315"/>
    </location>
</feature>
<dbReference type="AlphaFoldDB" id="A0ABD3RX51"/>
<keyword evidence="1" id="KW-0378">Hydrolase</keyword>
<dbReference type="GO" id="GO:0016791">
    <property type="term" value="F:phosphatase activity"/>
    <property type="evidence" value="ECO:0007669"/>
    <property type="project" value="UniProtKB-ARBA"/>
</dbReference>
<dbReference type="PROSITE" id="PS50056">
    <property type="entry name" value="TYR_PHOSPHATASE_2"/>
    <property type="match status" value="1"/>
</dbReference>
<evidence type="ECO:0000256" key="1">
    <source>
        <dbReference type="ARBA" id="ARBA00022801"/>
    </source>
</evidence>
<name>A0ABD3RX51_9STRA</name>
<dbReference type="Proteomes" id="UP001530377">
    <property type="component" value="Unassembled WGS sequence"/>
</dbReference>
<dbReference type="InterPro" id="IPR051281">
    <property type="entry name" value="Dual-spec_lipid-protein_phosph"/>
</dbReference>
<feature type="domain" description="Tyrosine specific protein phosphatases" evidence="2">
    <location>
        <begin position="230"/>
        <end position="284"/>
    </location>
</feature>
<evidence type="ECO:0000313" key="6">
    <source>
        <dbReference type="Proteomes" id="UP001530377"/>
    </source>
</evidence>
<dbReference type="InterPro" id="IPR000387">
    <property type="entry name" value="Tyr_Pase_dom"/>
</dbReference>
<dbReference type="PANTHER" id="PTHR12305">
    <property type="entry name" value="PHOSPHATASE WITH HOMOLOGY TO TENSIN"/>
    <property type="match status" value="1"/>
</dbReference>
<evidence type="ECO:0000259" key="4">
    <source>
        <dbReference type="PROSITE" id="PS51182"/>
    </source>
</evidence>
<dbReference type="Gene3D" id="3.90.190.10">
    <property type="entry name" value="Protein tyrosine phosphatase superfamily"/>
    <property type="match status" value="1"/>
</dbReference>
<dbReference type="SUPFAM" id="SSF49562">
    <property type="entry name" value="C2 domain (Calcium/lipid-binding domain, CaLB)"/>
    <property type="match status" value="1"/>
</dbReference>
<sequence length="482" mass="53463">MKWITLLKQRVVVNDDDNDDNRRGKQCPLPVWGGTIIIMPPSPPPATSSSSDDCTMMPDGNANVNPTAIDGRHHHQEERVRPQHHHAGLFLALSSLRGWTSSITKTTIVMMSEAQRSLKAEQARICYTAPLFKCNIDLPLDVEALHDAEVVYVTNRLLTMGHPHLQLSVDSNITPNRKLAAVGHMLRKRHGGHYMVWNFSEVDYDAYMLDNMVLLYKFPGSPLPPLGLLLKLLMAMESWLKADSRNIAVVHCLTGRGRTSTVLAAFLCWMGKAGFHDINDALSYSARCKRLSIKSLTIPSQVRESLKRIIMSKAPKFGRRLVPTTTATSSSLSAAEPDDGEDSAPLLLLSSSRVWGCMPYLQLFKARNLIFTSAASVSYSQSIDNLPFCLVFDGSISFLTNVNIQGDKLLRCPHMTKSGQRISMFQAAFHTGYVPPCVLRLTKAQLNGACEDRRFDNDFFVDLIFEACNDALAVISTIAGDN</sequence>
<dbReference type="InterPro" id="IPR016130">
    <property type="entry name" value="Tyr_Pase_AS"/>
</dbReference>
<evidence type="ECO:0000259" key="2">
    <source>
        <dbReference type="PROSITE" id="PS50056"/>
    </source>
</evidence>
<reference evidence="5 6" key="1">
    <citation type="submission" date="2024-10" db="EMBL/GenBank/DDBJ databases">
        <title>Updated reference genomes for cyclostephanoid diatoms.</title>
        <authorList>
            <person name="Roberts W.R."/>
            <person name="Alverson A.J."/>
        </authorList>
    </citation>
    <scope>NUCLEOTIDE SEQUENCE [LARGE SCALE GENOMIC DNA]</scope>
    <source>
        <strain evidence="5 6">AJA228-03</strain>
    </source>
</reference>
<dbReference type="InterPro" id="IPR029021">
    <property type="entry name" value="Prot-tyrosine_phosphatase-like"/>
</dbReference>
<dbReference type="PROSITE" id="PS51182">
    <property type="entry name" value="C2_TENSIN"/>
    <property type="match status" value="1"/>
</dbReference>
<dbReference type="InterPro" id="IPR029023">
    <property type="entry name" value="Tensin_phosphatase"/>
</dbReference>
<dbReference type="SMART" id="SM01326">
    <property type="entry name" value="PTEN_C2"/>
    <property type="match status" value="1"/>
</dbReference>